<protein>
    <submittedName>
        <fullName evidence="3">Jg20485 protein</fullName>
    </submittedName>
</protein>
<comment type="caution">
    <text evidence="3">The sequence shown here is derived from an EMBL/GenBank/DDBJ whole genome shotgun (WGS) entry which is preliminary data.</text>
</comment>
<name>A0A8S4S0A9_9NEOP</name>
<dbReference type="AlphaFoldDB" id="A0A8S4S0A9"/>
<evidence type="ECO:0000256" key="1">
    <source>
        <dbReference type="SAM" id="Phobius"/>
    </source>
</evidence>
<proteinExistence type="predicted"/>
<sequence>MGDNWTFSFHLTTFIEVCSRGYFNNFGAEGAQDNPITMAGLYTHSGVSRKSTFQFWIWCLCFISMLCISVKCSDKHGRCSMRLRHDSPTNSSVTLRWTTDCSQEDFIITGYNISYCPIDYSRSSCDTSVDLKYLFVTNPKQLHVTIHNLYSFTTYKFTFALSTIDGPKNMENAIIVITTPEGTPTSPRNVYISNVYF</sequence>
<dbReference type="InterPro" id="IPR013783">
    <property type="entry name" value="Ig-like_fold"/>
</dbReference>
<feature type="transmembrane region" description="Helical" evidence="1">
    <location>
        <begin position="55"/>
        <end position="73"/>
    </location>
</feature>
<dbReference type="EMBL" id="CAKXAJ010025575">
    <property type="protein sequence ID" value="CAH2241316.1"/>
    <property type="molecule type" value="Genomic_DNA"/>
</dbReference>
<dbReference type="Pfam" id="PF00041">
    <property type="entry name" value="fn3"/>
    <property type="match status" value="1"/>
</dbReference>
<dbReference type="Proteomes" id="UP000838756">
    <property type="component" value="Unassembled WGS sequence"/>
</dbReference>
<evidence type="ECO:0000313" key="3">
    <source>
        <dbReference type="EMBL" id="CAH2241316.1"/>
    </source>
</evidence>
<organism evidence="3 4">
    <name type="scientific">Pararge aegeria aegeria</name>
    <dbReference type="NCBI Taxonomy" id="348720"/>
    <lineage>
        <taxon>Eukaryota</taxon>
        <taxon>Metazoa</taxon>
        <taxon>Ecdysozoa</taxon>
        <taxon>Arthropoda</taxon>
        <taxon>Hexapoda</taxon>
        <taxon>Insecta</taxon>
        <taxon>Pterygota</taxon>
        <taxon>Neoptera</taxon>
        <taxon>Endopterygota</taxon>
        <taxon>Lepidoptera</taxon>
        <taxon>Glossata</taxon>
        <taxon>Ditrysia</taxon>
        <taxon>Papilionoidea</taxon>
        <taxon>Nymphalidae</taxon>
        <taxon>Satyrinae</taxon>
        <taxon>Satyrini</taxon>
        <taxon>Parargina</taxon>
        <taxon>Pararge</taxon>
    </lineage>
</organism>
<dbReference type="Gene3D" id="2.60.40.10">
    <property type="entry name" value="Immunoglobulins"/>
    <property type="match status" value="1"/>
</dbReference>
<dbReference type="CDD" id="cd00063">
    <property type="entry name" value="FN3"/>
    <property type="match status" value="1"/>
</dbReference>
<dbReference type="InterPro" id="IPR036116">
    <property type="entry name" value="FN3_sf"/>
</dbReference>
<keyword evidence="1" id="KW-0812">Transmembrane</keyword>
<gene>
    <name evidence="3" type="primary">jg20485</name>
    <name evidence="3" type="ORF">PAEG_LOCUS17759</name>
</gene>
<dbReference type="InterPro" id="IPR003961">
    <property type="entry name" value="FN3_dom"/>
</dbReference>
<dbReference type="OrthoDB" id="6381660at2759"/>
<feature type="domain" description="Fibronectin type-III" evidence="2">
    <location>
        <begin position="79"/>
        <end position="182"/>
    </location>
</feature>
<reference evidence="3" key="1">
    <citation type="submission" date="2022-03" db="EMBL/GenBank/DDBJ databases">
        <authorList>
            <person name="Lindestad O."/>
        </authorList>
    </citation>
    <scope>NUCLEOTIDE SEQUENCE</scope>
</reference>
<dbReference type="SUPFAM" id="SSF49265">
    <property type="entry name" value="Fibronectin type III"/>
    <property type="match status" value="1"/>
</dbReference>
<dbReference type="PROSITE" id="PS50853">
    <property type="entry name" value="FN3"/>
    <property type="match status" value="1"/>
</dbReference>
<keyword evidence="1" id="KW-1133">Transmembrane helix</keyword>
<evidence type="ECO:0000313" key="4">
    <source>
        <dbReference type="Proteomes" id="UP000838756"/>
    </source>
</evidence>
<keyword evidence="1" id="KW-0472">Membrane</keyword>
<keyword evidence="4" id="KW-1185">Reference proteome</keyword>
<accession>A0A8S4S0A9</accession>
<evidence type="ECO:0000259" key="2">
    <source>
        <dbReference type="PROSITE" id="PS50853"/>
    </source>
</evidence>